<name>A0A370TQN6_9HELO</name>
<sequence>MQFSLRQEVSNIEEVVKNSSPSSEDARKAREDFLSLWEIVPDEWKSQCKRPPSDRMRVDEWKKDPIKISKEVLTQLSVWGDDLSSILPLAAFPDHLEKDFARRLLLALNNTRIQESILGIRLRILQIMLYLFISKLGGEQLRTDSERAGS</sequence>
<dbReference type="AlphaFoldDB" id="A0A370TQN6"/>
<dbReference type="OrthoDB" id="5424905at2759"/>
<protein>
    <submittedName>
        <fullName evidence="1">Uncharacterized protein</fullName>
    </submittedName>
</protein>
<evidence type="ECO:0000313" key="1">
    <source>
        <dbReference type="EMBL" id="RDL37829.1"/>
    </source>
</evidence>
<dbReference type="GeneID" id="43598111"/>
<evidence type="ECO:0000313" key="2">
    <source>
        <dbReference type="Proteomes" id="UP000254866"/>
    </source>
</evidence>
<dbReference type="EMBL" id="NPIC01000003">
    <property type="protein sequence ID" value="RDL37829.1"/>
    <property type="molecule type" value="Genomic_DNA"/>
</dbReference>
<keyword evidence="2" id="KW-1185">Reference proteome</keyword>
<gene>
    <name evidence="1" type="ORF">BP5553_05262</name>
</gene>
<dbReference type="Proteomes" id="UP000254866">
    <property type="component" value="Unassembled WGS sequence"/>
</dbReference>
<proteinExistence type="predicted"/>
<dbReference type="RefSeq" id="XP_031870485.1">
    <property type="nucleotide sequence ID" value="XM_032013885.1"/>
</dbReference>
<comment type="caution">
    <text evidence="1">The sequence shown here is derived from an EMBL/GenBank/DDBJ whole genome shotgun (WGS) entry which is preliminary data.</text>
</comment>
<reference evidence="1 2" key="1">
    <citation type="journal article" date="2018" name="IMA Fungus">
        <title>IMA Genome-F 9: Draft genome sequence of Annulohypoxylon stygium, Aspergillus mulundensis, Berkeleyomyces basicola (syn. Thielaviopsis basicola), Ceratocystis smalleyi, two Cercospora beticola strains, Coleophoma cylindrospora, Fusarium fracticaudum, Phialophora cf. hyalina, and Morchella septimelata.</title>
        <authorList>
            <person name="Wingfield B.D."/>
            <person name="Bills G.F."/>
            <person name="Dong Y."/>
            <person name="Huang W."/>
            <person name="Nel W.J."/>
            <person name="Swalarsk-Parry B.S."/>
            <person name="Vaghefi N."/>
            <person name="Wilken P.M."/>
            <person name="An Z."/>
            <person name="de Beer Z.W."/>
            <person name="De Vos L."/>
            <person name="Chen L."/>
            <person name="Duong T.A."/>
            <person name="Gao Y."/>
            <person name="Hammerbacher A."/>
            <person name="Kikkert J.R."/>
            <person name="Li Y."/>
            <person name="Li H."/>
            <person name="Li K."/>
            <person name="Li Q."/>
            <person name="Liu X."/>
            <person name="Ma X."/>
            <person name="Naidoo K."/>
            <person name="Pethybridge S.J."/>
            <person name="Sun J."/>
            <person name="Steenkamp E.T."/>
            <person name="van der Nest M.A."/>
            <person name="van Wyk S."/>
            <person name="Wingfield M.J."/>
            <person name="Xiong C."/>
            <person name="Yue Q."/>
            <person name="Zhang X."/>
        </authorList>
    </citation>
    <scope>NUCLEOTIDE SEQUENCE [LARGE SCALE GENOMIC DNA]</scope>
    <source>
        <strain evidence="1 2">BP 5553</strain>
    </source>
</reference>
<organism evidence="1 2">
    <name type="scientific">Venustampulla echinocandica</name>
    <dbReference type="NCBI Taxonomy" id="2656787"/>
    <lineage>
        <taxon>Eukaryota</taxon>
        <taxon>Fungi</taxon>
        <taxon>Dikarya</taxon>
        <taxon>Ascomycota</taxon>
        <taxon>Pezizomycotina</taxon>
        <taxon>Leotiomycetes</taxon>
        <taxon>Helotiales</taxon>
        <taxon>Pleuroascaceae</taxon>
        <taxon>Venustampulla</taxon>
    </lineage>
</organism>
<accession>A0A370TQN6</accession>